<gene>
    <name evidence="7" type="ORF">ACFL2Z_04875</name>
</gene>
<dbReference type="Proteomes" id="UP001594288">
    <property type="component" value="Unassembled WGS sequence"/>
</dbReference>
<dbReference type="PANTHER" id="PTHR33607">
    <property type="entry name" value="ENDONUCLEASE-1"/>
    <property type="match status" value="1"/>
</dbReference>
<dbReference type="InterPro" id="IPR044925">
    <property type="entry name" value="His-Me_finger_sf"/>
</dbReference>
<dbReference type="Gene3D" id="2.60.40.10">
    <property type="entry name" value="Immunoglobulins"/>
    <property type="match status" value="2"/>
</dbReference>
<feature type="domain" description="Abnormal spindle-like microcephaly-associated protein ASH" evidence="6">
    <location>
        <begin position="46"/>
        <end position="129"/>
    </location>
</feature>
<evidence type="ECO:0000256" key="4">
    <source>
        <dbReference type="ARBA" id="ARBA00022801"/>
    </source>
</evidence>
<keyword evidence="2" id="KW-0963">Cytoplasm</keyword>
<feature type="chain" id="PRO_5047380912" evidence="5">
    <location>
        <begin position="35"/>
        <end position="438"/>
    </location>
</feature>
<dbReference type="PANTHER" id="PTHR33607:SF2">
    <property type="entry name" value="ENDONUCLEASE-1"/>
    <property type="match status" value="1"/>
</dbReference>
<comment type="caution">
    <text evidence="7">The sequence shown here is derived from an EMBL/GenBank/DDBJ whole genome shotgun (WGS) entry which is preliminary data.</text>
</comment>
<dbReference type="GO" id="GO:0004519">
    <property type="term" value="F:endonuclease activity"/>
    <property type="evidence" value="ECO:0007669"/>
    <property type="project" value="UniProtKB-KW"/>
</dbReference>
<keyword evidence="8" id="KW-1185">Reference proteome</keyword>
<dbReference type="InterPro" id="IPR007346">
    <property type="entry name" value="Endonuclease-I"/>
</dbReference>
<evidence type="ECO:0000256" key="1">
    <source>
        <dbReference type="ARBA" id="ARBA00004496"/>
    </source>
</evidence>
<dbReference type="SUPFAM" id="SSF54060">
    <property type="entry name" value="His-Me finger endonucleases"/>
    <property type="match status" value="1"/>
</dbReference>
<evidence type="ECO:0000259" key="6">
    <source>
        <dbReference type="Pfam" id="PF15780"/>
    </source>
</evidence>
<dbReference type="Pfam" id="PF04231">
    <property type="entry name" value="Endonuclease_1"/>
    <property type="match status" value="1"/>
</dbReference>
<comment type="subcellular location">
    <subcellularLocation>
        <location evidence="1">Cytoplasm</location>
    </subcellularLocation>
</comment>
<keyword evidence="5" id="KW-0732">Signal</keyword>
<evidence type="ECO:0000256" key="5">
    <source>
        <dbReference type="SAM" id="SignalP"/>
    </source>
</evidence>
<sequence>MTSKIEWFSPGRRPVFLMIAALTILLGAAATAVAQDGWNDISLSDSVVAFGTVSTGQVHSALITVMNNSPDPVSITSAEFEEDAFSVTVVNQAVPMPPSGTKVVQIYFETDQNVDYTDFLRLELDGGVRSLIVEVSAQADHPGTYYDSTQNKWAEELKTTLTGIIDGHNSLGYTYARDQMYGNVDNDGTCSECPTTGCVECVYTGRIGCFYTRSGATSNNFNCEHTWPQSFFSENEPMRSDLYQIAPSDMLANTVRASLDFGVVVSSTWSTGGSKKGNDSTGQEVFEPRDSYKGNLARGHFYFVIRYSGNYVGYVNPSKMEAHFRNWHVSDPVDAAEEQRNIDVNALQNNRNPFIDHPAFVDRISSFFGTAVRVLEPEIAVSPLGVDLGTIDYDTTAYHYIAVMNTGTDTLNISSIVSTDPDFALSSAAMTLPPDTYD</sequence>
<reference evidence="7 8" key="1">
    <citation type="submission" date="2024-09" db="EMBL/GenBank/DDBJ databases">
        <authorList>
            <person name="D'Angelo T."/>
        </authorList>
    </citation>
    <scope>NUCLEOTIDE SEQUENCE [LARGE SCALE GENOMIC DNA]</scope>
    <source>
        <strain evidence="7">SAG AM-311-F02</strain>
    </source>
</reference>
<evidence type="ECO:0000313" key="7">
    <source>
        <dbReference type="EMBL" id="MFC1800223.1"/>
    </source>
</evidence>
<keyword evidence="4" id="KW-0378">Hydrolase</keyword>
<dbReference type="Pfam" id="PF15780">
    <property type="entry name" value="ASH"/>
    <property type="match status" value="1"/>
</dbReference>
<name>A0ABV6YQ83_UNCEI</name>
<accession>A0ABV6YQ83</accession>
<proteinExistence type="predicted"/>
<keyword evidence="7" id="KW-0255">Endonuclease</keyword>
<feature type="signal peptide" evidence="5">
    <location>
        <begin position="1"/>
        <end position="34"/>
    </location>
</feature>
<protein>
    <submittedName>
        <fullName evidence="7">Endonuclease</fullName>
    </submittedName>
</protein>
<evidence type="ECO:0000256" key="3">
    <source>
        <dbReference type="ARBA" id="ARBA00022722"/>
    </source>
</evidence>
<dbReference type="InterPro" id="IPR013783">
    <property type="entry name" value="Ig-like_fold"/>
</dbReference>
<feature type="non-terminal residue" evidence="7">
    <location>
        <position position="438"/>
    </location>
</feature>
<organism evidence="7 8">
    <name type="scientific">Eiseniibacteriota bacterium</name>
    <dbReference type="NCBI Taxonomy" id="2212470"/>
    <lineage>
        <taxon>Bacteria</taxon>
        <taxon>Candidatus Eiseniibacteriota</taxon>
    </lineage>
</organism>
<dbReference type="InterPro" id="IPR031549">
    <property type="entry name" value="ASH"/>
</dbReference>
<dbReference type="EMBL" id="JBHPEI010000091">
    <property type="protein sequence ID" value="MFC1800223.1"/>
    <property type="molecule type" value="Genomic_DNA"/>
</dbReference>
<evidence type="ECO:0000313" key="8">
    <source>
        <dbReference type="Proteomes" id="UP001594288"/>
    </source>
</evidence>
<keyword evidence="3" id="KW-0540">Nuclease</keyword>
<evidence type="ECO:0000256" key="2">
    <source>
        <dbReference type="ARBA" id="ARBA00022490"/>
    </source>
</evidence>